<accession>A0ABR4HD15</accession>
<feature type="region of interest" description="Disordered" evidence="1">
    <location>
        <begin position="249"/>
        <end position="334"/>
    </location>
</feature>
<feature type="compositionally biased region" description="Low complexity" evidence="1">
    <location>
        <begin position="256"/>
        <end position="276"/>
    </location>
</feature>
<feature type="compositionally biased region" description="Polar residues" evidence="1">
    <location>
        <begin position="297"/>
        <end position="313"/>
    </location>
</feature>
<keyword evidence="2" id="KW-0812">Transmembrane</keyword>
<proteinExistence type="predicted"/>
<evidence type="ECO:0000313" key="3">
    <source>
        <dbReference type="EMBL" id="KAL2813376.1"/>
    </source>
</evidence>
<keyword evidence="4" id="KW-1185">Reference proteome</keyword>
<protein>
    <submittedName>
        <fullName evidence="3">Uncharacterized protein</fullName>
    </submittedName>
</protein>
<dbReference type="EMBL" id="JBFXLT010000040">
    <property type="protein sequence ID" value="KAL2813376.1"/>
    <property type="molecule type" value="Genomic_DNA"/>
</dbReference>
<dbReference type="PANTHER" id="PTHR16861:SF4">
    <property type="entry name" value="SH3 DOMAIN PROTEIN (AFU_ORTHOLOGUE AFUA_1G13610)"/>
    <property type="match status" value="1"/>
</dbReference>
<comment type="caution">
    <text evidence="3">The sequence shown here is derived from an EMBL/GenBank/DDBJ whole genome shotgun (WGS) entry which is preliminary data.</text>
</comment>
<reference evidence="3 4" key="1">
    <citation type="submission" date="2024-07" db="EMBL/GenBank/DDBJ databases">
        <title>Section-level genome sequencing and comparative genomics of Aspergillus sections Usti and Cavernicolus.</title>
        <authorList>
            <consortium name="Lawrence Berkeley National Laboratory"/>
            <person name="Nybo J.L."/>
            <person name="Vesth T.C."/>
            <person name="Theobald S."/>
            <person name="Frisvad J.C."/>
            <person name="Larsen T.O."/>
            <person name="Kjaerboelling I."/>
            <person name="Rothschild-Mancinelli K."/>
            <person name="Lyhne E.K."/>
            <person name="Kogle M.E."/>
            <person name="Barry K."/>
            <person name="Clum A."/>
            <person name="Na H."/>
            <person name="Ledsgaard L."/>
            <person name="Lin J."/>
            <person name="Lipzen A."/>
            <person name="Kuo A."/>
            <person name="Riley R."/>
            <person name="Mondo S."/>
            <person name="Labutti K."/>
            <person name="Haridas S."/>
            <person name="Pangalinan J."/>
            <person name="Salamov A.A."/>
            <person name="Simmons B.A."/>
            <person name="Magnuson J.K."/>
            <person name="Chen J."/>
            <person name="Drula E."/>
            <person name="Henrissat B."/>
            <person name="Wiebenga A."/>
            <person name="Lubbers R.J."/>
            <person name="Gomes A.C."/>
            <person name="Makela M.R."/>
            <person name="Stajich J."/>
            <person name="Grigoriev I.V."/>
            <person name="Mortensen U.H."/>
            <person name="De Vries R.P."/>
            <person name="Baker S.E."/>
            <person name="Andersen M.R."/>
        </authorList>
    </citation>
    <scope>NUCLEOTIDE SEQUENCE [LARGE SCALE GENOMIC DNA]</scope>
    <source>
        <strain evidence="3 4">CBS 588.65</strain>
    </source>
</reference>
<feature type="compositionally biased region" description="Basic and acidic residues" evidence="1">
    <location>
        <begin position="318"/>
        <end position="334"/>
    </location>
</feature>
<evidence type="ECO:0000256" key="2">
    <source>
        <dbReference type="SAM" id="Phobius"/>
    </source>
</evidence>
<evidence type="ECO:0000313" key="4">
    <source>
        <dbReference type="Proteomes" id="UP001610334"/>
    </source>
</evidence>
<gene>
    <name evidence="3" type="ORF">BJX63DRAFT_224709</name>
</gene>
<name>A0ABR4HD15_9EURO</name>
<feature type="transmembrane region" description="Helical" evidence="2">
    <location>
        <begin position="146"/>
        <end position="169"/>
    </location>
</feature>
<dbReference type="Proteomes" id="UP001610334">
    <property type="component" value="Unassembled WGS sequence"/>
</dbReference>
<sequence length="334" mass="35272">MSDCTSASSASCHFTCPSGGTWYVCPDEPYFVGCCSSDPCTNVDANNTSPCPDVYPAAFDPSIFDSILPNSCIDSPNSNWYTCNFTDPPFLGCCRSNPCANEGCRDDDILAAAWSSSSRGQLELFQDEGTGNDDGGGGSDGLSGGAIAGIVIGVIAALVIIGAIVWFFMQRRNKKAAGMEGHGRTPSVVEGEQQRMYTGDYGYQHPASPYPGLSSISRVAGEYEHVLILIVSRLESQFSSPAGTTIGAGTNPKHYSGSSAAFSPPSLSPQLPSESGRPISEIYSTTGSDDIPHHQRSSSQNYGLGVYSTQKPQPIQELDSRSAEVHELDGGSRT</sequence>
<keyword evidence="2" id="KW-0472">Membrane</keyword>
<dbReference type="PANTHER" id="PTHR16861">
    <property type="entry name" value="GLYCOPROTEIN 38"/>
    <property type="match status" value="1"/>
</dbReference>
<organism evidence="3 4">
    <name type="scientific">Aspergillus granulosus</name>
    <dbReference type="NCBI Taxonomy" id="176169"/>
    <lineage>
        <taxon>Eukaryota</taxon>
        <taxon>Fungi</taxon>
        <taxon>Dikarya</taxon>
        <taxon>Ascomycota</taxon>
        <taxon>Pezizomycotina</taxon>
        <taxon>Eurotiomycetes</taxon>
        <taxon>Eurotiomycetidae</taxon>
        <taxon>Eurotiales</taxon>
        <taxon>Aspergillaceae</taxon>
        <taxon>Aspergillus</taxon>
        <taxon>Aspergillus subgen. Nidulantes</taxon>
    </lineage>
</organism>
<evidence type="ECO:0000256" key="1">
    <source>
        <dbReference type="SAM" id="MobiDB-lite"/>
    </source>
</evidence>
<keyword evidence="2" id="KW-1133">Transmembrane helix</keyword>
<dbReference type="CDD" id="cd12087">
    <property type="entry name" value="TM_EGFR-like"/>
    <property type="match status" value="1"/>
</dbReference>